<evidence type="ECO:0000259" key="7">
    <source>
        <dbReference type="PROSITE" id="PS50157"/>
    </source>
</evidence>
<dbReference type="GO" id="GO:0045595">
    <property type="term" value="P:regulation of cell differentiation"/>
    <property type="evidence" value="ECO:0007669"/>
    <property type="project" value="UniProtKB-ARBA"/>
</dbReference>
<evidence type="ECO:0000256" key="1">
    <source>
        <dbReference type="ARBA" id="ARBA00022723"/>
    </source>
</evidence>
<evidence type="ECO:0000256" key="3">
    <source>
        <dbReference type="ARBA" id="ARBA00022771"/>
    </source>
</evidence>
<protein>
    <submittedName>
        <fullName evidence="8">ZN415 protein</fullName>
    </submittedName>
</protein>
<dbReference type="FunFam" id="3.30.160.60:FF:001155">
    <property type="entry name" value="Zinc finger 30C"/>
    <property type="match status" value="1"/>
</dbReference>
<dbReference type="InterPro" id="IPR013087">
    <property type="entry name" value="Znf_C2H2_type"/>
</dbReference>
<feature type="non-terminal residue" evidence="8">
    <location>
        <position position="1"/>
    </location>
</feature>
<dbReference type="FunFam" id="3.30.160.60:FF:000912">
    <property type="entry name" value="Zinc finger protein 660"/>
    <property type="match status" value="3"/>
</dbReference>
<dbReference type="AlphaFoldDB" id="A0A8X8BT75"/>
<evidence type="ECO:0000256" key="4">
    <source>
        <dbReference type="ARBA" id="ARBA00022833"/>
    </source>
</evidence>
<keyword evidence="3 6" id="KW-0863">Zinc-finger</keyword>
<evidence type="ECO:0000256" key="6">
    <source>
        <dbReference type="PROSITE-ProRule" id="PRU00042"/>
    </source>
</evidence>
<dbReference type="GO" id="GO:0008270">
    <property type="term" value="F:zinc ion binding"/>
    <property type="evidence" value="ECO:0007669"/>
    <property type="project" value="UniProtKB-KW"/>
</dbReference>
<dbReference type="FunFam" id="3.30.160.60:FF:000624">
    <property type="entry name" value="zinc finger protein 697"/>
    <property type="match status" value="1"/>
</dbReference>
<comment type="caution">
    <text evidence="8">The sequence shown here is derived from an EMBL/GenBank/DDBJ whole genome shotgun (WGS) entry which is preliminary data.</text>
</comment>
<dbReference type="GO" id="GO:0000978">
    <property type="term" value="F:RNA polymerase II cis-regulatory region sequence-specific DNA binding"/>
    <property type="evidence" value="ECO:0007669"/>
    <property type="project" value="TreeGrafter"/>
</dbReference>
<keyword evidence="2" id="KW-0677">Repeat</keyword>
<feature type="domain" description="C2H2-type" evidence="7">
    <location>
        <begin position="363"/>
        <end position="390"/>
    </location>
</feature>
<keyword evidence="4" id="KW-0862">Zinc</keyword>
<reference evidence="8 9" key="1">
    <citation type="journal article" date="2021" name="Cell">
        <title>Tracing the genetic footprints of vertebrate landing in non-teleost ray-finned fishes.</title>
        <authorList>
            <person name="Bi X."/>
            <person name="Wang K."/>
            <person name="Yang L."/>
            <person name="Pan H."/>
            <person name="Jiang H."/>
            <person name="Wei Q."/>
            <person name="Fang M."/>
            <person name="Yu H."/>
            <person name="Zhu C."/>
            <person name="Cai Y."/>
            <person name="He Y."/>
            <person name="Gan X."/>
            <person name="Zeng H."/>
            <person name="Yu D."/>
            <person name="Zhu Y."/>
            <person name="Jiang H."/>
            <person name="Qiu Q."/>
            <person name="Yang H."/>
            <person name="Zhang Y.E."/>
            <person name="Wang W."/>
            <person name="Zhu M."/>
            <person name="He S."/>
            <person name="Zhang G."/>
        </authorList>
    </citation>
    <scope>NUCLEOTIDE SEQUENCE [LARGE SCALE GENOMIC DNA]</scope>
    <source>
        <strain evidence="8">Bchr_013</strain>
    </source>
</reference>
<dbReference type="SMART" id="SM00355">
    <property type="entry name" value="ZnF_C2H2"/>
    <property type="match status" value="7"/>
</dbReference>
<accession>A0A8X8BT75</accession>
<sequence>MESRKSLIKEEYCEWESLHATQTAGHMKQEDCEWGPVSLKGNSFEWGTVTIKTEPPEQVCINFQMESNAILDTFREDASSESDTTFSARLTVKQEMADGGCSEIREGSAQWCSVQVKSEMLESNGIITEDTCSIKDKREQPVFASSHENSNCSLSSETLASQCLGNISKEKCASEMRNLASWQHNKICSSIDSIEKLKDTLMEFHNRSSLCGLMRTETGEKPYCCSECGKRFSQMSNLHTHKRIHTGEKPHCCSECGKRFSRSTSLKTHLRIHTGEKPHSCSECGKRFSQVSSLQTHRRIHTGEKPHCCLDCGKQFSCVSNLQSHRRIHTGEKSHCCSECGRLFSEISNLQVHMRIHTGEKPHSCSECGKQFSKINNLKRHKIIHTGEKPYSCSDCNKHFSRRNNLQIHMKIHTREKCR</sequence>
<dbReference type="PROSITE" id="PS50157">
    <property type="entry name" value="ZINC_FINGER_C2H2_2"/>
    <property type="match status" value="7"/>
</dbReference>
<dbReference type="Pfam" id="PF00096">
    <property type="entry name" value="zf-C2H2"/>
    <property type="match status" value="6"/>
</dbReference>
<feature type="domain" description="C2H2-type" evidence="7">
    <location>
        <begin position="391"/>
        <end position="418"/>
    </location>
</feature>
<feature type="domain" description="C2H2-type" evidence="7">
    <location>
        <begin position="251"/>
        <end position="278"/>
    </location>
</feature>
<keyword evidence="5" id="KW-0539">Nucleus</keyword>
<dbReference type="Proteomes" id="UP000886611">
    <property type="component" value="Unassembled WGS sequence"/>
</dbReference>
<dbReference type="OrthoDB" id="6365676at2759"/>
<dbReference type="FunFam" id="3.30.160.60:FF:002343">
    <property type="entry name" value="Zinc finger protein 33A"/>
    <property type="match status" value="2"/>
</dbReference>
<keyword evidence="9" id="KW-1185">Reference proteome</keyword>
<dbReference type="SUPFAM" id="SSF57667">
    <property type="entry name" value="beta-beta-alpha zinc fingers"/>
    <property type="match status" value="4"/>
</dbReference>
<dbReference type="InterPro" id="IPR036236">
    <property type="entry name" value="Znf_C2H2_sf"/>
</dbReference>
<feature type="domain" description="C2H2-type" evidence="7">
    <location>
        <begin position="279"/>
        <end position="306"/>
    </location>
</feature>
<evidence type="ECO:0000313" key="8">
    <source>
        <dbReference type="EMBL" id="KAG2466034.1"/>
    </source>
</evidence>
<gene>
    <name evidence="8" type="primary">Znf415</name>
    <name evidence="8" type="ORF">GTO96_0017192</name>
</gene>
<dbReference type="GO" id="GO:0000122">
    <property type="term" value="P:negative regulation of transcription by RNA polymerase II"/>
    <property type="evidence" value="ECO:0007669"/>
    <property type="project" value="UniProtKB-ARBA"/>
</dbReference>
<dbReference type="PANTHER" id="PTHR23235:SF142">
    <property type="entry name" value="ZINC FINGER PROTEIN 384"/>
    <property type="match status" value="1"/>
</dbReference>
<evidence type="ECO:0000256" key="5">
    <source>
        <dbReference type="ARBA" id="ARBA00023242"/>
    </source>
</evidence>
<feature type="non-terminal residue" evidence="8">
    <location>
        <position position="419"/>
    </location>
</feature>
<keyword evidence="1" id="KW-0479">Metal-binding</keyword>
<dbReference type="PANTHER" id="PTHR23235">
    <property type="entry name" value="KRUEPPEL-LIKE TRANSCRIPTION FACTOR"/>
    <property type="match status" value="1"/>
</dbReference>
<dbReference type="GO" id="GO:0000981">
    <property type="term" value="F:DNA-binding transcription factor activity, RNA polymerase II-specific"/>
    <property type="evidence" value="ECO:0007669"/>
    <property type="project" value="TreeGrafter"/>
</dbReference>
<evidence type="ECO:0000256" key="2">
    <source>
        <dbReference type="ARBA" id="ARBA00022737"/>
    </source>
</evidence>
<feature type="domain" description="C2H2-type" evidence="7">
    <location>
        <begin position="307"/>
        <end position="334"/>
    </location>
</feature>
<feature type="domain" description="C2H2-type" evidence="7">
    <location>
        <begin position="335"/>
        <end position="362"/>
    </location>
</feature>
<organism evidence="8 9">
    <name type="scientific">Polypterus senegalus</name>
    <name type="common">Senegal bichir</name>
    <dbReference type="NCBI Taxonomy" id="55291"/>
    <lineage>
        <taxon>Eukaryota</taxon>
        <taxon>Metazoa</taxon>
        <taxon>Chordata</taxon>
        <taxon>Craniata</taxon>
        <taxon>Vertebrata</taxon>
        <taxon>Euteleostomi</taxon>
        <taxon>Actinopterygii</taxon>
        <taxon>Polypteriformes</taxon>
        <taxon>Polypteridae</taxon>
        <taxon>Polypterus</taxon>
    </lineage>
</organism>
<proteinExistence type="predicted"/>
<evidence type="ECO:0000313" key="9">
    <source>
        <dbReference type="Proteomes" id="UP000886611"/>
    </source>
</evidence>
<feature type="domain" description="C2H2-type" evidence="7">
    <location>
        <begin position="223"/>
        <end position="250"/>
    </location>
</feature>
<name>A0A8X8BT75_POLSE</name>
<dbReference type="PROSITE" id="PS00028">
    <property type="entry name" value="ZINC_FINGER_C2H2_1"/>
    <property type="match status" value="7"/>
</dbReference>
<dbReference type="Gene3D" id="3.30.160.60">
    <property type="entry name" value="Classic Zinc Finger"/>
    <property type="match status" value="7"/>
</dbReference>
<dbReference type="EMBL" id="JAATIS010001721">
    <property type="protein sequence ID" value="KAG2466034.1"/>
    <property type="molecule type" value="Genomic_DNA"/>
</dbReference>